<dbReference type="AlphaFoldDB" id="A0A9D1EP91"/>
<evidence type="ECO:0000313" key="1">
    <source>
        <dbReference type="EMBL" id="HIS24685.1"/>
    </source>
</evidence>
<organism evidence="1 2">
    <name type="scientific">Candidatus Faeciplasma gallinarum</name>
    <dbReference type="NCBI Taxonomy" id="2840799"/>
    <lineage>
        <taxon>Bacteria</taxon>
        <taxon>Bacillati</taxon>
        <taxon>Bacillota</taxon>
        <taxon>Clostridia</taxon>
        <taxon>Eubacteriales</taxon>
        <taxon>Oscillospiraceae</taxon>
        <taxon>Oscillospiraceae incertae sedis</taxon>
        <taxon>Candidatus Faeciplasma</taxon>
    </lineage>
</organism>
<dbReference type="Pfam" id="PF10050">
    <property type="entry name" value="DUF2284"/>
    <property type="match status" value="1"/>
</dbReference>
<sequence>MQKYLDMLKENGADLAVVTDAKSVVTAAWTVYKCKYGCDSYGKSHCCPPNCPTWRQTREMLDEYSYGILFRCREMSLVTPLAVKAAREIFLDDYYKTIAFGAGPCKKCAKCNPEHCNFPDQTVPSMEACGIDVFATVRNNGIPLHVLKYKSETPSFFGLIMVE</sequence>
<dbReference type="InterPro" id="IPR019271">
    <property type="entry name" value="DUF2284_metal-binding"/>
</dbReference>
<name>A0A9D1EP91_9FIRM</name>
<protein>
    <submittedName>
        <fullName evidence="1">DUF2284 domain-containing protein</fullName>
    </submittedName>
</protein>
<comment type="caution">
    <text evidence="1">The sequence shown here is derived from an EMBL/GenBank/DDBJ whole genome shotgun (WGS) entry which is preliminary data.</text>
</comment>
<proteinExistence type="predicted"/>
<reference evidence="1" key="2">
    <citation type="journal article" date="2021" name="PeerJ">
        <title>Extensive microbial diversity within the chicken gut microbiome revealed by metagenomics and culture.</title>
        <authorList>
            <person name="Gilroy R."/>
            <person name="Ravi A."/>
            <person name="Getino M."/>
            <person name="Pursley I."/>
            <person name="Horton D.L."/>
            <person name="Alikhan N.F."/>
            <person name="Baker D."/>
            <person name="Gharbi K."/>
            <person name="Hall N."/>
            <person name="Watson M."/>
            <person name="Adriaenssens E.M."/>
            <person name="Foster-Nyarko E."/>
            <person name="Jarju S."/>
            <person name="Secka A."/>
            <person name="Antonio M."/>
            <person name="Oren A."/>
            <person name="Chaudhuri R.R."/>
            <person name="La Ragione R."/>
            <person name="Hildebrand F."/>
            <person name="Pallen M.J."/>
        </authorList>
    </citation>
    <scope>NUCLEOTIDE SEQUENCE</scope>
    <source>
        <strain evidence="1">CHK157-1446</strain>
    </source>
</reference>
<evidence type="ECO:0000313" key="2">
    <source>
        <dbReference type="Proteomes" id="UP000823982"/>
    </source>
</evidence>
<accession>A0A9D1EP91</accession>
<reference evidence="1" key="1">
    <citation type="submission" date="2020-10" db="EMBL/GenBank/DDBJ databases">
        <authorList>
            <person name="Gilroy R."/>
        </authorList>
    </citation>
    <scope>NUCLEOTIDE SEQUENCE</scope>
    <source>
        <strain evidence="1">CHK157-1446</strain>
    </source>
</reference>
<gene>
    <name evidence="1" type="ORF">IAD01_04695</name>
</gene>
<dbReference type="Proteomes" id="UP000823982">
    <property type="component" value="Unassembled WGS sequence"/>
</dbReference>
<dbReference type="EMBL" id="DVIR01000041">
    <property type="protein sequence ID" value="HIS24685.1"/>
    <property type="molecule type" value="Genomic_DNA"/>
</dbReference>